<protein>
    <submittedName>
        <fullName evidence="2">2'-hydroxyisoflavone reductase</fullName>
    </submittedName>
</protein>
<comment type="caution">
    <text evidence="2">The sequence shown here is derived from an EMBL/GenBank/DDBJ whole genome shotgun (WGS) entry which is preliminary data.</text>
</comment>
<accession>A0A438MBZ8</accession>
<dbReference type="Proteomes" id="UP000284824">
    <property type="component" value="Unassembled WGS sequence"/>
</dbReference>
<dbReference type="InterPro" id="IPR036291">
    <property type="entry name" value="NAD(P)-bd_dom_sf"/>
</dbReference>
<keyword evidence="3" id="KW-1185">Reference proteome</keyword>
<evidence type="ECO:0000313" key="2">
    <source>
        <dbReference type="EMBL" id="RVX43218.1"/>
    </source>
</evidence>
<evidence type="ECO:0000313" key="3">
    <source>
        <dbReference type="Proteomes" id="UP000284824"/>
    </source>
</evidence>
<evidence type="ECO:0000259" key="1">
    <source>
        <dbReference type="Pfam" id="PF01370"/>
    </source>
</evidence>
<organism evidence="2 3">
    <name type="scientific">Nonomuraea polychroma</name>
    <dbReference type="NCBI Taxonomy" id="46176"/>
    <lineage>
        <taxon>Bacteria</taxon>
        <taxon>Bacillati</taxon>
        <taxon>Actinomycetota</taxon>
        <taxon>Actinomycetes</taxon>
        <taxon>Streptosporangiales</taxon>
        <taxon>Streptosporangiaceae</taxon>
        <taxon>Nonomuraea</taxon>
    </lineage>
</organism>
<dbReference type="Pfam" id="PF01370">
    <property type="entry name" value="Epimerase"/>
    <property type="match status" value="1"/>
</dbReference>
<proteinExistence type="predicted"/>
<dbReference type="InterPro" id="IPR001509">
    <property type="entry name" value="Epimerase_deHydtase"/>
</dbReference>
<dbReference type="Gene3D" id="3.40.50.720">
    <property type="entry name" value="NAD(P)-binding Rossmann-like Domain"/>
    <property type="match status" value="1"/>
</dbReference>
<dbReference type="PANTHER" id="PTHR43245:SF13">
    <property type="entry name" value="UDP-D-APIOSE_UDP-D-XYLOSE SYNTHASE 2"/>
    <property type="match status" value="1"/>
</dbReference>
<sequence>MTLMRVLVIGGSGFLGRAVVEEALARGHEVTTFNRGRSGVDVPGVEAVRGDREAPGDLERLVDGRTWDFVVDTSGYVPRVVGASARALSGHVGTYAFISTISALAGFPGKPAGEDAEIWPCEPDAGPDDGNYGVLKAGCERAVEQGFDGNVLIVQPGIILGPHEDVARLPWWLTRIARGGQVLAPGEPDAPLQFVDARDLGIFTLDQAEGGASGRFLVTGPVGQTTYGEWLESCKEATGSDAEFVWVDSAFLAEQGAGTFVELPLWGGPPSAETETFWSVPTAKAQAAGLRIRPVAETVRDTWEWLREIPEKRRNFGNNTTHGIAPEKEAAILAAWASHADSSGSE</sequence>
<dbReference type="AlphaFoldDB" id="A0A438MBZ8"/>
<dbReference type="PANTHER" id="PTHR43245">
    <property type="entry name" value="BIFUNCTIONAL POLYMYXIN RESISTANCE PROTEIN ARNA"/>
    <property type="match status" value="1"/>
</dbReference>
<dbReference type="SUPFAM" id="SSF51735">
    <property type="entry name" value="NAD(P)-binding Rossmann-fold domains"/>
    <property type="match status" value="1"/>
</dbReference>
<feature type="domain" description="NAD-dependent epimerase/dehydratase" evidence="1">
    <location>
        <begin position="6"/>
        <end position="75"/>
    </location>
</feature>
<reference evidence="2 3" key="1">
    <citation type="submission" date="2019-01" db="EMBL/GenBank/DDBJ databases">
        <title>Sequencing the genomes of 1000 actinobacteria strains.</title>
        <authorList>
            <person name="Klenk H.-P."/>
        </authorList>
    </citation>
    <scope>NUCLEOTIDE SEQUENCE [LARGE SCALE GENOMIC DNA]</scope>
    <source>
        <strain evidence="2 3">DSM 43925</strain>
    </source>
</reference>
<dbReference type="InterPro" id="IPR050177">
    <property type="entry name" value="Lipid_A_modif_metabolic_enz"/>
</dbReference>
<gene>
    <name evidence="2" type="ORF">EDD27_5890</name>
</gene>
<dbReference type="EMBL" id="SAUN01000001">
    <property type="protein sequence ID" value="RVX43218.1"/>
    <property type="molecule type" value="Genomic_DNA"/>
</dbReference>
<name>A0A438MBZ8_9ACTN</name>